<keyword evidence="5" id="KW-0812">Transmembrane</keyword>
<comment type="caution">
    <text evidence="7">The sequence shown here is derived from an EMBL/GenBank/DDBJ whole genome shotgun (WGS) entry which is preliminary data.</text>
</comment>
<keyword evidence="5" id="KW-0472">Membrane</keyword>
<accession>A0A8J5GY87</accession>
<evidence type="ECO:0000256" key="2">
    <source>
        <dbReference type="ARBA" id="ARBA00022801"/>
    </source>
</evidence>
<keyword evidence="2 4" id="KW-0378">Hydrolase</keyword>
<evidence type="ECO:0000256" key="4">
    <source>
        <dbReference type="RuleBase" id="RU365068"/>
    </source>
</evidence>
<evidence type="ECO:0000259" key="6">
    <source>
        <dbReference type="Pfam" id="PF07970"/>
    </source>
</evidence>
<keyword evidence="4" id="KW-0694">RNA-binding</keyword>
<sequence length="383" mass="42838">MTLEKCEGFARLCLHFTGAWTGRRGKEASLLPVAVAAEGRLGHCGRLPALGLSKDNNKMAAGQRYKSLIGFASASFFLEGQLGYNSMLVCTITSSFYILPAQIFGGAKKVNVSHVIHDLSFGPKYLGIHNPLDGTARILDDTSGTFKYYIKFLIINEADRILEANFEEDMEQIFKRLPKVEDFANLSFKEKPVYVGVDDGRSKVTVEGLQQGYCVVPSNKRFLVLYAFLKRNLLKKIVVFFSSCNSVKYHSELLRYIHVDCLDIHGKQKQQKRTSTFFEFCKAEKGIYCSALMLLLVDLIFLLWTGLANMILLMNQRFIKRGYSEVTTSSSLAILSASHTQLRFLFFAINSTKGLVVHLHFTPVSWSSLSCPSSSFNSSTTDG</sequence>
<organism evidence="7 8">
    <name type="scientific">Zingiber officinale</name>
    <name type="common">Ginger</name>
    <name type="synonym">Amomum zingiber</name>
    <dbReference type="NCBI Taxonomy" id="94328"/>
    <lineage>
        <taxon>Eukaryota</taxon>
        <taxon>Viridiplantae</taxon>
        <taxon>Streptophyta</taxon>
        <taxon>Embryophyta</taxon>
        <taxon>Tracheophyta</taxon>
        <taxon>Spermatophyta</taxon>
        <taxon>Magnoliopsida</taxon>
        <taxon>Liliopsida</taxon>
        <taxon>Zingiberales</taxon>
        <taxon>Zingiberaceae</taxon>
        <taxon>Zingiber</taxon>
    </lineage>
</organism>
<evidence type="ECO:0000256" key="5">
    <source>
        <dbReference type="SAM" id="Phobius"/>
    </source>
</evidence>
<keyword evidence="8" id="KW-1185">Reference proteome</keyword>
<dbReference type="EC" id="3.6.4.13" evidence="4"/>
<dbReference type="Pfam" id="PF07970">
    <property type="entry name" value="COPIIcoated_ERV"/>
    <property type="match status" value="1"/>
</dbReference>
<name>A0A8J5GY87_ZINOF</name>
<dbReference type="Proteomes" id="UP000734854">
    <property type="component" value="Unassembled WGS sequence"/>
</dbReference>
<dbReference type="PANTHER" id="PTHR24031">
    <property type="entry name" value="RNA HELICASE"/>
    <property type="match status" value="1"/>
</dbReference>
<dbReference type="GO" id="GO:0005524">
    <property type="term" value="F:ATP binding"/>
    <property type="evidence" value="ECO:0007669"/>
    <property type="project" value="UniProtKB-UniRule"/>
</dbReference>
<dbReference type="InterPro" id="IPR012936">
    <property type="entry name" value="Erv_C"/>
</dbReference>
<comment type="domain">
    <text evidence="4">The Q motif is unique to and characteristic of the DEAD box family of RNA helicases and controls ATP binding and hydrolysis.</text>
</comment>
<dbReference type="GO" id="GO:0016787">
    <property type="term" value="F:hydrolase activity"/>
    <property type="evidence" value="ECO:0007669"/>
    <property type="project" value="UniProtKB-KW"/>
</dbReference>
<comment type="function">
    <text evidence="4">RNA helicase.</text>
</comment>
<gene>
    <name evidence="7" type="ORF">ZIOFF_024417</name>
</gene>
<dbReference type="GO" id="GO:0003724">
    <property type="term" value="F:RNA helicase activity"/>
    <property type="evidence" value="ECO:0007669"/>
    <property type="project" value="UniProtKB-EC"/>
</dbReference>
<feature type="domain" description="Endoplasmic reticulum vesicle transporter C-terminal" evidence="6">
    <location>
        <begin position="107"/>
        <end position="153"/>
    </location>
</feature>
<evidence type="ECO:0000256" key="3">
    <source>
        <dbReference type="ARBA" id="ARBA00022840"/>
    </source>
</evidence>
<comment type="similarity">
    <text evidence="4">Belongs to the DEAD box helicase family.</text>
</comment>
<dbReference type="SUPFAM" id="SSF52540">
    <property type="entry name" value="P-loop containing nucleoside triphosphate hydrolases"/>
    <property type="match status" value="1"/>
</dbReference>
<dbReference type="GO" id="GO:0003723">
    <property type="term" value="F:RNA binding"/>
    <property type="evidence" value="ECO:0007669"/>
    <property type="project" value="UniProtKB-UniRule"/>
</dbReference>
<dbReference type="Gene3D" id="3.40.50.300">
    <property type="entry name" value="P-loop containing nucleotide triphosphate hydrolases"/>
    <property type="match status" value="2"/>
</dbReference>
<keyword evidence="4" id="KW-0347">Helicase</keyword>
<proteinExistence type="inferred from homology"/>
<evidence type="ECO:0000256" key="1">
    <source>
        <dbReference type="ARBA" id="ARBA00022741"/>
    </source>
</evidence>
<dbReference type="AlphaFoldDB" id="A0A8J5GY87"/>
<keyword evidence="1 4" id="KW-0547">Nucleotide-binding</keyword>
<keyword evidence="3 4" id="KW-0067">ATP-binding</keyword>
<evidence type="ECO:0000313" key="8">
    <source>
        <dbReference type="Proteomes" id="UP000734854"/>
    </source>
</evidence>
<dbReference type="EMBL" id="JACMSC010000007">
    <property type="protein sequence ID" value="KAG6514078.1"/>
    <property type="molecule type" value="Genomic_DNA"/>
</dbReference>
<protein>
    <recommendedName>
        <fullName evidence="4">ATP-dependent RNA helicase</fullName>
        <ecNumber evidence="4">3.6.4.13</ecNumber>
    </recommendedName>
</protein>
<keyword evidence="5" id="KW-1133">Transmembrane helix</keyword>
<reference evidence="7 8" key="1">
    <citation type="submission" date="2020-08" db="EMBL/GenBank/DDBJ databases">
        <title>Plant Genome Project.</title>
        <authorList>
            <person name="Zhang R.-G."/>
        </authorList>
    </citation>
    <scope>NUCLEOTIDE SEQUENCE [LARGE SCALE GENOMIC DNA]</scope>
    <source>
        <tissue evidence="7">Rhizome</tissue>
    </source>
</reference>
<dbReference type="InterPro" id="IPR027417">
    <property type="entry name" value="P-loop_NTPase"/>
</dbReference>
<feature type="transmembrane region" description="Helical" evidence="5">
    <location>
        <begin position="291"/>
        <end position="313"/>
    </location>
</feature>
<comment type="catalytic activity">
    <reaction evidence="4">
        <text>ATP + H2O = ADP + phosphate + H(+)</text>
        <dbReference type="Rhea" id="RHEA:13065"/>
        <dbReference type="ChEBI" id="CHEBI:15377"/>
        <dbReference type="ChEBI" id="CHEBI:15378"/>
        <dbReference type="ChEBI" id="CHEBI:30616"/>
        <dbReference type="ChEBI" id="CHEBI:43474"/>
        <dbReference type="ChEBI" id="CHEBI:456216"/>
        <dbReference type="EC" id="3.6.4.13"/>
    </reaction>
</comment>
<evidence type="ECO:0000313" key="7">
    <source>
        <dbReference type="EMBL" id="KAG6514078.1"/>
    </source>
</evidence>